<sequence length="757" mass="82539">MTARLATARRPFDPHSDVLDDPASGLLVLPGDASHDFGYAEWDEDWPAMWRVVLTALAEGARPVWISDPDDDDGRQLVLPLTVELVPRPDNDYNDEAIALAGPPSMGGSVLDRHLGYMNETHLHYQGDAIRDLAEHTGRPVGAHAWVELWDFEAVSDARYDAGQSGDRARWAPSSHWIADDVEEGVEAELSEEPDLEADLDEDSRFTAAELRRFGYRIGGLRYTLAFAPGTSRAVDAYVTAHPQRQGPGLDARRDWHQRFVDAAARALARRSATGAWGRLTERQAAADVRQAAALGNLQAWEQWRRQDSAYGRLHARTVVTFGRRDVLVLDDAGVQVGKLDGDVLTLVDERCRAAAVTAIAEHAGPGTVRDLDLSGLGEYPDAVLIRSGPGWVVVGVAEGREARGSEPLGWVEPEGGLAHVLAPAHQRPVGVLLARHGVNVSRVALSGPTSAPDWVWLDPDARRVPVTSARARLALRAEHAALVPPEVATALPLRFTSEVRSQDLPGLADSGLLRDWYQPAPRSRLLSAQCRLCGSEALAPADAATYCGACINLASRGLLVDTGCDGPWTQATVWALRTLAEKEFSGPPSLAQLARVPGPGVPADLAVLCRMLVPRMARLPVRYQRKPLSFTEWLAAAGLLDEGLSTPRGTRSVASDGHACRSLLERHVDDFMAHHGIEHEVEPSWPAHPRWNTTGMRADWRLGDGTMVEAFGLEGHGAYDAKVERKRALAHELGVRLVEVRTEDLGRLRETFADWL</sequence>
<comment type="caution">
    <text evidence="1">The sequence shown here is derived from an EMBL/GenBank/DDBJ whole genome shotgun (WGS) entry which is preliminary data.</text>
</comment>
<dbReference type="AlphaFoldDB" id="A0A021W176"/>
<evidence type="ECO:0000313" key="2">
    <source>
        <dbReference type="Proteomes" id="UP000019753"/>
    </source>
</evidence>
<accession>A0A021W176</accession>
<name>A0A021W176_9CELL</name>
<dbReference type="Proteomes" id="UP000019753">
    <property type="component" value="Unassembled WGS sequence"/>
</dbReference>
<gene>
    <name evidence="1" type="ORF">N866_15305</name>
</gene>
<dbReference type="RefSeq" id="WP_052022231.1">
    <property type="nucleotide sequence ID" value="NZ_AXCW01000005.1"/>
</dbReference>
<protein>
    <submittedName>
        <fullName evidence="1">Uncharacterized protein</fullName>
    </submittedName>
</protein>
<proteinExistence type="predicted"/>
<evidence type="ECO:0000313" key="1">
    <source>
        <dbReference type="EMBL" id="EYR65082.1"/>
    </source>
</evidence>
<dbReference type="EMBL" id="AXCW01000005">
    <property type="protein sequence ID" value="EYR65082.1"/>
    <property type="molecule type" value="Genomic_DNA"/>
</dbReference>
<reference evidence="1 2" key="1">
    <citation type="submission" date="2014-01" db="EMBL/GenBank/DDBJ databases">
        <title>Actinotalea ferrariae CF5-4.</title>
        <authorList>
            <person name="Chen F."/>
            <person name="Li Y."/>
            <person name="Wang G."/>
        </authorList>
    </citation>
    <scope>NUCLEOTIDE SEQUENCE [LARGE SCALE GENOMIC DNA]</scope>
    <source>
        <strain evidence="1 2">CF5-4</strain>
    </source>
</reference>
<organism evidence="1 2">
    <name type="scientific">Actinotalea ferrariae CF5-4</name>
    <dbReference type="NCBI Taxonomy" id="948458"/>
    <lineage>
        <taxon>Bacteria</taxon>
        <taxon>Bacillati</taxon>
        <taxon>Actinomycetota</taxon>
        <taxon>Actinomycetes</taxon>
        <taxon>Micrococcales</taxon>
        <taxon>Cellulomonadaceae</taxon>
        <taxon>Actinotalea</taxon>
    </lineage>
</organism>
<keyword evidence="2" id="KW-1185">Reference proteome</keyword>
<dbReference type="OrthoDB" id="3893982at2"/>